<dbReference type="Pfam" id="PF02204">
    <property type="entry name" value="VPS9"/>
    <property type="match status" value="1"/>
</dbReference>
<dbReference type="AlphaFoldDB" id="A0A9N9FFG0"/>
<sequence>MRNLKHARSSETLKTNSLLNVNEGQTEVAAKGWASRLRRSPSAASSLSPFFLRKNVSQPVPNGSIGGSMLNKLREMSVGYSDVVQLLISKKVTLLLPEAIALPSIKIDRTFVEDHVIITQKTEEGIQAITLSGLRAFIRPNILIAIGAIQSQPNDSLSDESMKPRSIFDSYTLPKNLSEYPTISVINDNAESMLHGMSIQGIVIEAPIIRQEIAEQVALIWEIEERLTWITDLPGKLPDEIQRFVQEYGQNPPLSEDLCSEKIQEFYQYCYNEIESVTGLTEDAEREAEAKLDCIEKFICSVLYTSLFCPEWGDDELFDEALGSKIAALNILELGLGHLGITVQPHQQVLFDNAICAASDIFSSLETLKTPGEKLGIFVRCHQIVVDTLKQCTSTRNPSEDVNKPVDNQLAPVPPSPTEENKNSAADAIFPVLIYILVKANPKKLNSHIRFIQRYRAQALLHGESAYCLTNTMAAVSFLENVELQLLGLAKVQRFVFWVAWLAYASAHCRTIGYGVAGAAGVAGSGLHMITDVVDTSYKKIGWMLGYSEDKPTDHTEVGREGIETETVTNDIIVDKSKQTSGETVVNNPSPSNVFNEESTVLTIDKSSMSNEHNTVNTNEALLIDCHSVNVRNEKLCDATELLLSTSMDAASLQQCARNIAPPIDRFIKCPIEEFKVVDVPELLSDYKRIAADIEALGLFAD</sequence>
<evidence type="ECO:0000313" key="3">
    <source>
        <dbReference type="EMBL" id="CAG8532126.1"/>
    </source>
</evidence>
<dbReference type="Gene3D" id="1.20.1050.80">
    <property type="entry name" value="VPS9 domain"/>
    <property type="match status" value="1"/>
</dbReference>
<evidence type="ECO:0000259" key="2">
    <source>
        <dbReference type="PROSITE" id="PS51205"/>
    </source>
</evidence>
<dbReference type="GO" id="GO:0005085">
    <property type="term" value="F:guanyl-nucleotide exchange factor activity"/>
    <property type="evidence" value="ECO:0007669"/>
    <property type="project" value="InterPro"/>
</dbReference>
<organism evidence="3 4">
    <name type="scientific">Paraglomus brasilianum</name>
    <dbReference type="NCBI Taxonomy" id="144538"/>
    <lineage>
        <taxon>Eukaryota</taxon>
        <taxon>Fungi</taxon>
        <taxon>Fungi incertae sedis</taxon>
        <taxon>Mucoromycota</taxon>
        <taxon>Glomeromycotina</taxon>
        <taxon>Glomeromycetes</taxon>
        <taxon>Paraglomerales</taxon>
        <taxon>Paraglomeraceae</taxon>
        <taxon>Paraglomus</taxon>
    </lineage>
</organism>
<dbReference type="Gene3D" id="1.10.246.120">
    <property type="match status" value="1"/>
</dbReference>
<dbReference type="EMBL" id="CAJVPI010000416">
    <property type="protein sequence ID" value="CAG8532126.1"/>
    <property type="molecule type" value="Genomic_DNA"/>
</dbReference>
<proteinExistence type="predicted"/>
<dbReference type="PANTHER" id="PTHR23101">
    <property type="entry name" value="RAB GDP/GTP EXCHANGE FACTOR"/>
    <property type="match status" value="1"/>
</dbReference>
<keyword evidence="4" id="KW-1185">Reference proteome</keyword>
<dbReference type="InterPro" id="IPR037191">
    <property type="entry name" value="VPS9_dom_sf"/>
</dbReference>
<comment type="caution">
    <text evidence="3">The sequence shown here is derived from an EMBL/GenBank/DDBJ whole genome shotgun (WGS) entry which is preliminary data.</text>
</comment>
<feature type="region of interest" description="Disordered" evidence="1">
    <location>
        <begin position="394"/>
        <end position="422"/>
    </location>
</feature>
<dbReference type="InterPro" id="IPR045046">
    <property type="entry name" value="Vps9-like"/>
</dbReference>
<evidence type="ECO:0000313" key="4">
    <source>
        <dbReference type="Proteomes" id="UP000789739"/>
    </source>
</evidence>
<dbReference type="InterPro" id="IPR003123">
    <property type="entry name" value="VPS9"/>
</dbReference>
<dbReference type="Proteomes" id="UP000789739">
    <property type="component" value="Unassembled WGS sequence"/>
</dbReference>
<protein>
    <submittedName>
        <fullName evidence="3">7098_t:CDS:1</fullName>
    </submittedName>
</protein>
<accession>A0A9N9FFG0</accession>
<gene>
    <name evidence="3" type="ORF">PBRASI_LOCUS4164</name>
</gene>
<dbReference type="OrthoDB" id="10264848at2759"/>
<dbReference type="PROSITE" id="PS51205">
    <property type="entry name" value="VPS9"/>
    <property type="match status" value="1"/>
</dbReference>
<dbReference type="GO" id="GO:0030139">
    <property type="term" value="C:endocytic vesicle"/>
    <property type="evidence" value="ECO:0007669"/>
    <property type="project" value="TreeGrafter"/>
</dbReference>
<dbReference type="GO" id="GO:0005829">
    <property type="term" value="C:cytosol"/>
    <property type="evidence" value="ECO:0007669"/>
    <property type="project" value="TreeGrafter"/>
</dbReference>
<dbReference type="SUPFAM" id="SSF109993">
    <property type="entry name" value="VPS9 domain"/>
    <property type="match status" value="1"/>
</dbReference>
<dbReference type="GO" id="GO:0016192">
    <property type="term" value="P:vesicle-mediated transport"/>
    <property type="evidence" value="ECO:0007669"/>
    <property type="project" value="InterPro"/>
</dbReference>
<name>A0A9N9FFG0_9GLOM</name>
<dbReference type="PANTHER" id="PTHR23101:SF97">
    <property type="entry name" value="DOMAIN PROTEIN, PUTATIVE (AFU_ORTHOLOGUE AFUA_2G10890)-RELATED"/>
    <property type="match status" value="1"/>
</dbReference>
<feature type="domain" description="VPS9" evidence="2">
    <location>
        <begin position="316"/>
        <end position="488"/>
    </location>
</feature>
<reference evidence="3" key="1">
    <citation type="submission" date="2021-06" db="EMBL/GenBank/DDBJ databases">
        <authorList>
            <person name="Kallberg Y."/>
            <person name="Tangrot J."/>
            <person name="Rosling A."/>
        </authorList>
    </citation>
    <scope>NUCLEOTIDE SEQUENCE</scope>
    <source>
        <strain evidence="3">BR232B</strain>
    </source>
</reference>
<dbReference type="SMART" id="SM00167">
    <property type="entry name" value="VPS9"/>
    <property type="match status" value="1"/>
</dbReference>
<evidence type="ECO:0000256" key="1">
    <source>
        <dbReference type="SAM" id="MobiDB-lite"/>
    </source>
</evidence>
<dbReference type="GO" id="GO:0031267">
    <property type="term" value="F:small GTPase binding"/>
    <property type="evidence" value="ECO:0007669"/>
    <property type="project" value="TreeGrafter"/>
</dbReference>